<dbReference type="Proteomes" id="UP000192582">
    <property type="component" value="Unassembled WGS sequence"/>
</dbReference>
<accession>A0A1W1UKQ1</accession>
<sequence>MAAFEEARRRINITAQGAVHHPDLTVEGELRRSGAFMIVEPASSTWDGTARVASQGYFNFDDMPPWDTWITTVPPRFTYEGGTGLLCWVPRWARQHVDDAIAVSADSCLHWAELHNDQVLWR</sequence>
<evidence type="ECO:0000313" key="2">
    <source>
        <dbReference type="Proteomes" id="UP000192582"/>
    </source>
</evidence>
<reference evidence="1 2" key="1">
    <citation type="submission" date="2017-04" db="EMBL/GenBank/DDBJ databases">
        <authorList>
            <person name="Afonso C.L."/>
            <person name="Miller P.J."/>
            <person name="Scott M.A."/>
            <person name="Spackman E."/>
            <person name="Goraichik I."/>
            <person name="Dimitrov K.M."/>
            <person name="Suarez D.L."/>
            <person name="Swayne D.E."/>
        </authorList>
    </citation>
    <scope>NUCLEOTIDE SEQUENCE [LARGE SCALE GENOMIC DNA]</scope>
    <source>
        <strain evidence="1 2">KR-140</strain>
    </source>
</reference>
<proteinExistence type="predicted"/>
<dbReference type="EMBL" id="FWWU01000005">
    <property type="protein sequence ID" value="SMB81603.1"/>
    <property type="molecule type" value="Genomic_DNA"/>
</dbReference>
<name>A0A1W1UKQ1_9DEIO</name>
<protein>
    <submittedName>
        <fullName evidence="1">Uncharacterized protein</fullName>
    </submittedName>
</protein>
<gene>
    <name evidence="1" type="ORF">SAMN00790413_04636</name>
</gene>
<evidence type="ECO:0000313" key="1">
    <source>
        <dbReference type="EMBL" id="SMB81603.1"/>
    </source>
</evidence>
<organism evidence="1 2">
    <name type="scientific">Deinococcus hopiensis KR-140</name>
    <dbReference type="NCBI Taxonomy" id="695939"/>
    <lineage>
        <taxon>Bacteria</taxon>
        <taxon>Thermotogati</taxon>
        <taxon>Deinococcota</taxon>
        <taxon>Deinococci</taxon>
        <taxon>Deinococcales</taxon>
        <taxon>Deinococcaceae</taxon>
        <taxon>Deinococcus</taxon>
    </lineage>
</organism>
<dbReference type="AlphaFoldDB" id="A0A1W1UKQ1"/>
<keyword evidence="2" id="KW-1185">Reference proteome</keyword>